<dbReference type="InterPro" id="IPR051461">
    <property type="entry name" value="UPF0750_membrane"/>
</dbReference>
<reference evidence="8 9" key="1">
    <citation type="submission" date="2015-09" db="EMBL/GenBank/DDBJ databases">
        <authorList>
            <consortium name="Pathogen Informatics"/>
        </authorList>
    </citation>
    <scope>NUCLEOTIDE SEQUENCE [LARGE SCALE GENOMIC DNA]</scope>
    <source>
        <strain evidence="8 9">2789STDY5608828</strain>
    </source>
</reference>
<dbReference type="PIRSF" id="PIRSF006483">
    <property type="entry name" value="Membrane_protein_YitT"/>
    <property type="match status" value="1"/>
</dbReference>
<evidence type="ECO:0000313" key="8">
    <source>
        <dbReference type="EMBL" id="CUN55340.1"/>
    </source>
</evidence>
<name>A0A173XVM4_9FIRM</name>
<comment type="subcellular location">
    <subcellularLocation>
        <location evidence="1">Cell membrane</location>
        <topology evidence="1">Multi-pass membrane protein</topology>
    </subcellularLocation>
</comment>
<feature type="transmembrane region" description="Helical" evidence="6">
    <location>
        <begin position="38"/>
        <end position="59"/>
    </location>
</feature>
<dbReference type="PANTHER" id="PTHR33545">
    <property type="entry name" value="UPF0750 MEMBRANE PROTEIN YITT-RELATED"/>
    <property type="match status" value="1"/>
</dbReference>
<dbReference type="eggNOG" id="COG1284">
    <property type="taxonomic scope" value="Bacteria"/>
</dbReference>
<organism evidence="8 9">
    <name type="scientific">Mitsuokella jalaludinii</name>
    <dbReference type="NCBI Taxonomy" id="187979"/>
    <lineage>
        <taxon>Bacteria</taxon>
        <taxon>Bacillati</taxon>
        <taxon>Bacillota</taxon>
        <taxon>Negativicutes</taxon>
        <taxon>Selenomonadales</taxon>
        <taxon>Selenomonadaceae</taxon>
        <taxon>Mitsuokella</taxon>
    </lineage>
</organism>
<dbReference type="STRING" id="187979.ERS852385_00742"/>
<evidence type="ECO:0000256" key="5">
    <source>
        <dbReference type="ARBA" id="ARBA00023136"/>
    </source>
</evidence>
<dbReference type="InterPro" id="IPR015867">
    <property type="entry name" value="N-reg_PII/ATP_PRibTrfase_C"/>
</dbReference>
<dbReference type="CDD" id="cd16380">
    <property type="entry name" value="YitT_C"/>
    <property type="match status" value="1"/>
</dbReference>
<proteinExistence type="predicted"/>
<feature type="transmembrane region" description="Helical" evidence="6">
    <location>
        <begin position="110"/>
        <end position="128"/>
    </location>
</feature>
<dbReference type="Pfam" id="PF02588">
    <property type="entry name" value="YitT_membrane"/>
    <property type="match status" value="1"/>
</dbReference>
<dbReference type="EMBL" id="CYYU01000003">
    <property type="protein sequence ID" value="CUN55340.1"/>
    <property type="molecule type" value="Genomic_DNA"/>
</dbReference>
<dbReference type="AlphaFoldDB" id="A0A173XVM4"/>
<keyword evidence="5 6" id="KW-0472">Membrane</keyword>
<evidence type="ECO:0000256" key="4">
    <source>
        <dbReference type="ARBA" id="ARBA00022989"/>
    </source>
</evidence>
<keyword evidence="3 6" id="KW-0812">Transmembrane</keyword>
<evidence type="ECO:0000256" key="6">
    <source>
        <dbReference type="SAM" id="Phobius"/>
    </source>
</evidence>
<feature type="transmembrane region" description="Helical" evidence="6">
    <location>
        <begin position="12"/>
        <end position="32"/>
    </location>
</feature>
<keyword evidence="4 6" id="KW-1133">Transmembrane helix</keyword>
<evidence type="ECO:0000259" key="7">
    <source>
        <dbReference type="Pfam" id="PF10035"/>
    </source>
</evidence>
<keyword evidence="9" id="KW-1185">Reference proteome</keyword>
<keyword evidence="2" id="KW-1003">Cell membrane</keyword>
<evidence type="ECO:0000256" key="1">
    <source>
        <dbReference type="ARBA" id="ARBA00004651"/>
    </source>
</evidence>
<gene>
    <name evidence="8" type="ORF">ERS852385_00742</name>
</gene>
<dbReference type="GO" id="GO:0005886">
    <property type="term" value="C:plasma membrane"/>
    <property type="evidence" value="ECO:0007669"/>
    <property type="project" value="UniProtKB-SubCell"/>
</dbReference>
<dbReference type="Proteomes" id="UP000095546">
    <property type="component" value="Unassembled WGS sequence"/>
</dbReference>
<dbReference type="OrthoDB" id="9779786at2"/>
<dbReference type="Gene3D" id="3.30.70.120">
    <property type="match status" value="1"/>
</dbReference>
<dbReference type="PANTHER" id="PTHR33545:SF5">
    <property type="entry name" value="UPF0750 MEMBRANE PROTEIN YITT"/>
    <property type="match status" value="1"/>
</dbReference>
<evidence type="ECO:0000256" key="2">
    <source>
        <dbReference type="ARBA" id="ARBA00022475"/>
    </source>
</evidence>
<accession>A0A173XVM4</accession>
<protein>
    <submittedName>
        <fullName evidence="8">Uncharacterized BCR, YitT family COG1284</fullName>
    </submittedName>
</protein>
<dbReference type="Pfam" id="PF10035">
    <property type="entry name" value="DUF2179"/>
    <property type="match status" value="1"/>
</dbReference>
<dbReference type="InterPro" id="IPR003740">
    <property type="entry name" value="YitT"/>
</dbReference>
<dbReference type="RefSeq" id="WP_055160817.1">
    <property type="nucleotide sequence ID" value="NZ_CABIWZ010000003.1"/>
</dbReference>
<evidence type="ECO:0000313" key="9">
    <source>
        <dbReference type="Proteomes" id="UP000095546"/>
    </source>
</evidence>
<feature type="domain" description="DUF2179" evidence="7">
    <location>
        <begin position="223"/>
        <end position="277"/>
    </location>
</feature>
<dbReference type="PROSITE" id="PS51257">
    <property type="entry name" value="PROKAR_LIPOPROTEIN"/>
    <property type="match status" value="1"/>
</dbReference>
<dbReference type="InterPro" id="IPR019264">
    <property type="entry name" value="DUF2179"/>
</dbReference>
<feature type="transmembrane region" description="Helical" evidence="6">
    <location>
        <begin position="80"/>
        <end position="98"/>
    </location>
</feature>
<evidence type="ECO:0000256" key="3">
    <source>
        <dbReference type="ARBA" id="ARBA00022692"/>
    </source>
</evidence>
<feature type="transmembrane region" description="Helical" evidence="6">
    <location>
        <begin position="149"/>
        <end position="172"/>
    </location>
</feature>
<sequence>MIHLKMMRHRLLRYLGITVGCLIASCSINLFLVPSHLLTGGATGIAIIVYYLAQLPIGLQTFLYNIPLLMAAWKTLGHGYTVDVIIGTGIFSLCLDLTRFLNAYAPVNDIMLAAIFGGVFNGIGYGIVFRMNGSTGGFDIVGAIAKKYYSLNMGGVIFAFNCMIMCVAAFLFGVAPAMFTLICMYMNAMVTDKVIAGFNSRKAVLIISDRAQQIADGIMEVGRGVTFLHGQGAFTRKERNVVFVVVKLTQVSKIKLIAHAVDPHAFMIIMSANEVMGRGFSEPGIAFRRFINKDKVQLEHPEHLKWHDER</sequence>